<dbReference type="SFLD" id="SFLDG01129">
    <property type="entry name" value="C1.5:_HAD__Beta-PGM__Phosphata"/>
    <property type="match status" value="1"/>
</dbReference>
<dbReference type="InterPro" id="IPR006439">
    <property type="entry name" value="HAD-SF_hydro_IA"/>
</dbReference>
<keyword evidence="2" id="KW-1185">Reference proteome</keyword>
<dbReference type="InterPro" id="IPR051806">
    <property type="entry name" value="HAD-like_SPP"/>
</dbReference>
<dbReference type="PRINTS" id="PR00413">
    <property type="entry name" value="HADHALOGNASE"/>
</dbReference>
<name>A0ABU2X152_9ACTN</name>
<dbReference type="PANTHER" id="PTHR43481">
    <property type="entry name" value="FRUCTOSE-1-PHOSPHATE PHOSPHATASE"/>
    <property type="match status" value="1"/>
</dbReference>
<evidence type="ECO:0000313" key="1">
    <source>
        <dbReference type="EMBL" id="MDT0531530.1"/>
    </source>
</evidence>
<dbReference type="PANTHER" id="PTHR43481:SF4">
    <property type="entry name" value="GLYCEROL-1-PHOSPHATE PHOSPHOHYDROLASE 1-RELATED"/>
    <property type="match status" value="1"/>
</dbReference>
<gene>
    <name evidence="1" type="ORF">RM555_21315</name>
</gene>
<dbReference type="InterPro" id="IPR023214">
    <property type="entry name" value="HAD_sf"/>
</dbReference>
<protein>
    <submittedName>
        <fullName evidence="1">HAD family phosphatase</fullName>
    </submittedName>
</protein>
<dbReference type="NCBIfam" id="TIGR01509">
    <property type="entry name" value="HAD-SF-IA-v3"/>
    <property type="match status" value="1"/>
</dbReference>
<dbReference type="Gene3D" id="1.10.150.240">
    <property type="entry name" value="Putative phosphatase, domain 2"/>
    <property type="match status" value="1"/>
</dbReference>
<dbReference type="InterPro" id="IPR023198">
    <property type="entry name" value="PGP-like_dom2"/>
</dbReference>
<sequence>MASGPVPVFAGVLFDLDGVLIDSTEAILSLWRGLATEHDRALSASAIRDDVLGCSPEHSVSALFGDLDPDTREEILRRVRVAETDLAFVEVPGAREILAALSGAGVRLALVTGASARRARRVVAHLGVAAAFDAMVTWGETARGKPAPDCYLLAARRLGLAPGRCLVVEDAPSGVRAASSAGAVTVGVGDAPALRAAGATWTAPDLAALSVARAAGAVELRLAGAPIAGLSTVAGPATLSGTRA</sequence>
<proteinExistence type="predicted"/>
<dbReference type="SFLD" id="SFLDS00003">
    <property type="entry name" value="Haloacid_Dehalogenase"/>
    <property type="match status" value="1"/>
</dbReference>
<reference evidence="1" key="1">
    <citation type="submission" date="2023-09" db="EMBL/GenBank/DDBJ databases">
        <title>30 novel species of actinomycetes from the DSMZ collection.</title>
        <authorList>
            <person name="Nouioui I."/>
        </authorList>
    </citation>
    <scope>NUCLEOTIDE SEQUENCE</scope>
    <source>
        <strain evidence="1">DSM 115977</strain>
    </source>
</reference>
<comment type="caution">
    <text evidence="1">The sequence shown here is derived from an EMBL/GenBank/DDBJ whole genome shotgun (WGS) entry which is preliminary data.</text>
</comment>
<accession>A0ABU2X152</accession>
<evidence type="ECO:0000313" key="2">
    <source>
        <dbReference type="Proteomes" id="UP001180973"/>
    </source>
</evidence>
<dbReference type="InterPro" id="IPR036412">
    <property type="entry name" value="HAD-like_sf"/>
</dbReference>
<dbReference type="SUPFAM" id="SSF56784">
    <property type="entry name" value="HAD-like"/>
    <property type="match status" value="1"/>
</dbReference>
<dbReference type="EMBL" id="JAVRFL010000026">
    <property type="protein sequence ID" value="MDT0531530.1"/>
    <property type="molecule type" value="Genomic_DNA"/>
</dbReference>
<organism evidence="1 2">
    <name type="scientific">Micromonospora reichwaldensis</name>
    <dbReference type="NCBI Taxonomy" id="3075516"/>
    <lineage>
        <taxon>Bacteria</taxon>
        <taxon>Bacillati</taxon>
        <taxon>Actinomycetota</taxon>
        <taxon>Actinomycetes</taxon>
        <taxon>Micromonosporales</taxon>
        <taxon>Micromonosporaceae</taxon>
        <taxon>Micromonospora</taxon>
    </lineage>
</organism>
<dbReference type="Gene3D" id="3.40.50.1000">
    <property type="entry name" value="HAD superfamily/HAD-like"/>
    <property type="match status" value="1"/>
</dbReference>
<dbReference type="RefSeq" id="WP_311413395.1">
    <property type="nucleotide sequence ID" value="NZ_JAVRFL010000026.1"/>
</dbReference>
<dbReference type="Pfam" id="PF00702">
    <property type="entry name" value="Hydrolase"/>
    <property type="match status" value="1"/>
</dbReference>
<dbReference type="Proteomes" id="UP001180973">
    <property type="component" value="Unassembled WGS sequence"/>
</dbReference>